<dbReference type="InterPro" id="IPR036890">
    <property type="entry name" value="HATPase_C_sf"/>
</dbReference>
<dbReference type="CDD" id="cd00130">
    <property type="entry name" value="PAS"/>
    <property type="match status" value="1"/>
</dbReference>
<feature type="domain" description="Response regulatory" evidence="10">
    <location>
        <begin position="3"/>
        <end position="118"/>
    </location>
</feature>
<proteinExistence type="predicted"/>
<accession>A0A1G9ZEU2</accession>
<dbReference type="GO" id="GO:0000155">
    <property type="term" value="F:phosphorelay sensor kinase activity"/>
    <property type="evidence" value="ECO:0007669"/>
    <property type="project" value="TreeGrafter"/>
</dbReference>
<name>A0A1G9ZEU2_9PSED</name>
<dbReference type="Pfam" id="PF02518">
    <property type="entry name" value="HATPase_c"/>
    <property type="match status" value="1"/>
</dbReference>
<dbReference type="InterPro" id="IPR001789">
    <property type="entry name" value="Sig_transdc_resp-reg_receiver"/>
</dbReference>
<dbReference type="SMART" id="SM00091">
    <property type="entry name" value="PAS"/>
    <property type="match status" value="1"/>
</dbReference>
<dbReference type="SMART" id="SM00448">
    <property type="entry name" value="REC"/>
    <property type="match status" value="1"/>
</dbReference>
<protein>
    <recommendedName>
        <fullName evidence="2">histidine kinase</fullName>
        <ecNumber evidence="2">2.7.13.3</ecNumber>
    </recommendedName>
</protein>
<dbReference type="PANTHER" id="PTHR43047:SF72">
    <property type="entry name" value="OSMOSENSING HISTIDINE PROTEIN KINASE SLN1"/>
    <property type="match status" value="1"/>
</dbReference>
<dbReference type="Pfam" id="PF08448">
    <property type="entry name" value="PAS_4"/>
    <property type="match status" value="1"/>
</dbReference>
<keyword evidence="3" id="KW-0597">Phosphoprotein</keyword>
<dbReference type="CDD" id="cd17535">
    <property type="entry name" value="REC_NarL-like"/>
    <property type="match status" value="1"/>
</dbReference>
<dbReference type="InterPro" id="IPR058245">
    <property type="entry name" value="NreC/VraR/RcsB-like_REC"/>
</dbReference>
<evidence type="ECO:0000256" key="1">
    <source>
        <dbReference type="ARBA" id="ARBA00000085"/>
    </source>
</evidence>
<evidence type="ECO:0000256" key="2">
    <source>
        <dbReference type="ARBA" id="ARBA00012438"/>
    </source>
</evidence>
<dbReference type="InterPro" id="IPR004358">
    <property type="entry name" value="Sig_transdc_His_kin-like_C"/>
</dbReference>
<dbReference type="InterPro" id="IPR013656">
    <property type="entry name" value="PAS_4"/>
</dbReference>
<dbReference type="InterPro" id="IPR003594">
    <property type="entry name" value="HATPase_dom"/>
</dbReference>
<dbReference type="SMART" id="SM00421">
    <property type="entry name" value="HTH_LUXR"/>
    <property type="match status" value="1"/>
</dbReference>
<comment type="caution">
    <text evidence="7">Lacks conserved residue(s) required for the propagation of feature annotation.</text>
</comment>
<dbReference type="OrthoDB" id="7027232at2"/>
<feature type="domain" description="HTH luxR-type" evidence="8">
    <location>
        <begin position="135"/>
        <end position="200"/>
    </location>
</feature>
<dbReference type="Pfam" id="PF00196">
    <property type="entry name" value="GerE"/>
    <property type="match status" value="1"/>
</dbReference>
<organism evidence="12 13">
    <name type="scientific">Pseudomonas jinjuensis</name>
    <dbReference type="NCBI Taxonomy" id="198616"/>
    <lineage>
        <taxon>Bacteria</taxon>
        <taxon>Pseudomonadati</taxon>
        <taxon>Pseudomonadota</taxon>
        <taxon>Gammaproteobacteria</taxon>
        <taxon>Pseudomonadales</taxon>
        <taxon>Pseudomonadaceae</taxon>
        <taxon>Pseudomonas</taxon>
    </lineage>
</organism>
<evidence type="ECO:0000259" key="9">
    <source>
        <dbReference type="PROSITE" id="PS50109"/>
    </source>
</evidence>
<dbReference type="SUPFAM" id="SSF52172">
    <property type="entry name" value="CheY-like"/>
    <property type="match status" value="1"/>
</dbReference>
<dbReference type="AlphaFoldDB" id="A0A1G9ZEU2"/>
<evidence type="ECO:0000259" key="11">
    <source>
        <dbReference type="PROSITE" id="PS50112"/>
    </source>
</evidence>
<dbReference type="GO" id="GO:0005886">
    <property type="term" value="C:plasma membrane"/>
    <property type="evidence" value="ECO:0007669"/>
    <property type="project" value="TreeGrafter"/>
</dbReference>
<dbReference type="InterPro" id="IPR035965">
    <property type="entry name" value="PAS-like_dom_sf"/>
</dbReference>
<dbReference type="SUPFAM" id="SSF46894">
    <property type="entry name" value="C-terminal effector domain of the bipartite response regulators"/>
    <property type="match status" value="1"/>
</dbReference>
<dbReference type="GO" id="GO:0003677">
    <property type="term" value="F:DNA binding"/>
    <property type="evidence" value="ECO:0007669"/>
    <property type="project" value="UniProtKB-KW"/>
</dbReference>
<keyword evidence="5 12" id="KW-0418">Kinase</keyword>
<dbReference type="PRINTS" id="PR00344">
    <property type="entry name" value="BCTRLSENSOR"/>
</dbReference>
<dbReference type="PRINTS" id="PR00038">
    <property type="entry name" value="HTHLUXR"/>
</dbReference>
<evidence type="ECO:0000256" key="4">
    <source>
        <dbReference type="ARBA" id="ARBA00022679"/>
    </source>
</evidence>
<dbReference type="PROSITE" id="PS50112">
    <property type="entry name" value="PAS"/>
    <property type="match status" value="1"/>
</dbReference>
<dbReference type="SUPFAM" id="SSF55874">
    <property type="entry name" value="ATPase domain of HSP90 chaperone/DNA topoisomerase II/histidine kinase"/>
    <property type="match status" value="1"/>
</dbReference>
<dbReference type="RefSeq" id="WP_084313192.1">
    <property type="nucleotide sequence ID" value="NZ_FNIJ01000001.1"/>
</dbReference>
<dbReference type="GO" id="GO:0009927">
    <property type="term" value="F:histidine phosphotransfer kinase activity"/>
    <property type="evidence" value="ECO:0007669"/>
    <property type="project" value="TreeGrafter"/>
</dbReference>
<feature type="domain" description="Histidine kinase" evidence="9">
    <location>
        <begin position="368"/>
        <end position="590"/>
    </location>
</feature>
<dbReference type="EC" id="2.7.13.3" evidence="2"/>
<dbReference type="InterPro" id="IPR000014">
    <property type="entry name" value="PAS"/>
</dbReference>
<evidence type="ECO:0000256" key="6">
    <source>
        <dbReference type="ARBA" id="ARBA00023125"/>
    </source>
</evidence>
<dbReference type="InterPro" id="IPR000792">
    <property type="entry name" value="Tscrpt_reg_LuxR_C"/>
</dbReference>
<dbReference type="Pfam" id="PF00072">
    <property type="entry name" value="Response_reg"/>
    <property type="match status" value="1"/>
</dbReference>
<dbReference type="InterPro" id="IPR011006">
    <property type="entry name" value="CheY-like_superfamily"/>
</dbReference>
<evidence type="ECO:0000256" key="3">
    <source>
        <dbReference type="ARBA" id="ARBA00022553"/>
    </source>
</evidence>
<dbReference type="GO" id="GO:0006355">
    <property type="term" value="P:regulation of DNA-templated transcription"/>
    <property type="evidence" value="ECO:0007669"/>
    <property type="project" value="InterPro"/>
</dbReference>
<evidence type="ECO:0000259" key="8">
    <source>
        <dbReference type="PROSITE" id="PS50043"/>
    </source>
</evidence>
<dbReference type="SMART" id="SM00387">
    <property type="entry name" value="HATPase_c"/>
    <property type="match status" value="1"/>
</dbReference>
<sequence>MGRILIVDAQPVTRHAVRLLMEAEGHEVVGETDNGSQALQLARSLRPDLLVMELSIHGLGGLEVIQRLVALELKCRILVLTTQDSKYFAGRCLQAGAQGFVSKQQPPGELKAAVHAVLAGQSYFPSHALIGIGQESEALRELSVRELTVLQLLAQGFSNTAISEQLAISDKTVSTYKVRLMQKLRAASLVELVDIARRSGLVEAGGSEPEAPAAGMGPEQRERLDLLQKLIDAMPNPLTLRDPEGRLLLCNQVYLDSLGVSREEAQGKHFTELSRFTDPEDARVIEDAYLQAVAERKPAAFDRVVSTSAGRRTLATWAKPLHDASGALIGMFCGSEDHTEREELLRQLRDSNMRAQAMRRVRDTFGDAVTREIGVALDGILGTLEQVLAGPVIGEGQRDALKAVGAIAENLQRLFSDVDDFIQLEVGRLVLDVRPHGLRELLDACLSAHRPVAAAKGLELKVRMERMGETRAWVDGPRLRQVLDNLMSNALAFTDRGEVVLRALTTAQGMDQAELVLEVEDSGVGVAEEEQAQLFEPFRQLPDPQRLARGGTGLGLALCERLVKLMGGSIELASRRGVGTRVLVRLPLPLAGE</sequence>
<dbReference type="CDD" id="cd06170">
    <property type="entry name" value="LuxR_C_like"/>
    <property type="match status" value="1"/>
</dbReference>
<dbReference type="PROSITE" id="PS50043">
    <property type="entry name" value="HTH_LUXR_2"/>
    <property type="match status" value="1"/>
</dbReference>
<dbReference type="InterPro" id="IPR016032">
    <property type="entry name" value="Sig_transdc_resp-reg_C-effctor"/>
</dbReference>
<dbReference type="Gene3D" id="3.30.565.10">
    <property type="entry name" value="Histidine kinase-like ATPase, C-terminal domain"/>
    <property type="match status" value="1"/>
</dbReference>
<dbReference type="InterPro" id="IPR005467">
    <property type="entry name" value="His_kinase_dom"/>
</dbReference>
<evidence type="ECO:0000259" key="10">
    <source>
        <dbReference type="PROSITE" id="PS50110"/>
    </source>
</evidence>
<dbReference type="Gene3D" id="3.40.50.2300">
    <property type="match status" value="1"/>
</dbReference>
<dbReference type="NCBIfam" id="TIGR00229">
    <property type="entry name" value="sensory_box"/>
    <property type="match status" value="1"/>
</dbReference>
<reference evidence="13" key="1">
    <citation type="submission" date="2016-10" db="EMBL/GenBank/DDBJ databases">
        <authorList>
            <person name="Varghese N."/>
            <person name="Submissions S."/>
        </authorList>
    </citation>
    <scope>NUCLEOTIDE SEQUENCE [LARGE SCALE GENOMIC DNA]</scope>
    <source>
        <strain evidence="13">JCM 21621</strain>
    </source>
</reference>
<dbReference type="SUPFAM" id="SSF55785">
    <property type="entry name" value="PYP-like sensor domain (PAS domain)"/>
    <property type="match status" value="1"/>
</dbReference>
<keyword evidence="13" id="KW-1185">Reference proteome</keyword>
<gene>
    <name evidence="12" type="ORF">SAMN05216193_101459</name>
</gene>
<dbReference type="PANTHER" id="PTHR43047">
    <property type="entry name" value="TWO-COMPONENT HISTIDINE PROTEIN KINASE"/>
    <property type="match status" value="1"/>
</dbReference>
<evidence type="ECO:0000313" key="12">
    <source>
        <dbReference type="EMBL" id="SDN19156.1"/>
    </source>
</evidence>
<feature type="domain" description="PAS" evidence="11">
    <location>
        <begin position="223"/>
        <end position="297"/>
    </location>
</feature>
<dbReference type="PROSITE" id="PS50110">
    <property type="entry name" value="RESPONSE_REGULATORY"/>
    <property type="match status" value="1"/>
</dbReference>
<evidence type="ECO:0000256" key="7">
    <source>
        <dbReference type="PROSITE-ProRule" id="PRU00169"/>
    </source>
</evidence>
<dbReference type="CDD" id="cd16922">
    <property type="entry name" value="HATPase_EvgS-ArcB-TorS-like"/>
    <property type="match status" value="1"/>
</dbReference>
<keyword evidence="6" id="KW-0238">DNA-binding</keyword>
<dbReference type="STRING" id="198616.SAMN05216193_101459"/>
<dbReference type="Gene3D" id="3.30.450.20">
    <property type="entry name" value="PAS domain"/>
    <property type="match status" value="1"/>
</dbReference>
<keyword evidence="4" id="KW-0808">Transferase</keyword>
<comment type="catalytic activity">
    <reaction evidence="1">
        <text>ATP + protein L-histidine = ADP + protein N-phospho-L-histidine.</text>
        <dbReference type="EC" id="2.7.13.3"/>
    </reaction>
</comment>
<evidence type="ECO:0000313" key="13">
    <source>
        <dbReference type="Proteomes" id="UP000242957"/>
    </source>
</evidence>
<dbReference type="EMBL" id="FNIJ01000001">
    <property type="protein sequence ID" value="SDN19156.1"/>
    <property type="molecule type" value="Genomic_DNA"/>
</dbReference>
<dbReference type="PROSITE" id="PS50109">
    <property type="entry name" value="HIS_KIN"/>
    <property type="match status" value="1"/>
</dbReference>
<dbReference type="Proteomes" id="UP000242957">
    <property type="component" value="Unassembled WGS sequence"/>
</dbReference>
<dbReference type="PROSITE" id="PS00622">
    <property type="entry name" value="HTH_LUXR_1"/>
    <property type="match status" value="1"/>
</dbReference>
<evidence type="ECO:0000256" key="5">
    <source>
        <dbReference type="ARBA" id="ARBA00022777"/>
    </source>
</evidence>